<protein>
    <submittedName>
        <fullName evidence="1">Uncharacterized protein</fullName>
    </submittedName>
</protein>
<dbReference type="OrthoDB" id="2224430at2759"/>
<dbReference type="GO" id="GO:0005739">
    <property type="term" value="C:mitochondrion"/>
    <property type="evidence" value="ECO:0007669"/>
    <property type="project" value="TreeGrafter"/>
</dbReference>
<dbReference type="GO" id="GO:0006099">
    <property type="term" value="P:tricarboxylic acid cycle"/>
    <property type="evidence" value="ECO:0007669"/>
    <property type="project" value="TreeGrafter"/>
</dbReference>
<dbReference type="Proteomes" id="UP001140091">
    <property type="component" value="Unassembled WGS sequence"/>
</dbReference>
<dbReference type="Gene3D" id="3.20.19.10">
    <property type="entry name" value="Aconitase, domain 4"/>
    <property type="match status" value="1"/>
</dbReference>
<dbReference type="EMBL" id="JANBPK010001060">
    <property type="protein sequence ID" value="KAJ2926438.1"/>
    <property type="molecule type" value="Genomic_DNA"/>
</dbReference>
<dbReference type="AlphaFoldDB" id="A0A9W8MER8"/>
<sequence>MTKILPVSALLSSPDYLVVLPSSVTRTFARIRETNVKKCVILPLTFVEPTDYDKVSPNDKVDIVGLDTFAPGKSLTLVAKHEGSTKDSIPLAHTLNEIWIEWFKPKPLLYLSATSVVAAPWNDSFQPAVGSFGIAFSHSLSGTLIFLCSVYDS</sequence>
<dbReference type="PANTHER" id="PTHR43160:SF3">
    <property type="entry name" value="ACONITATE HYDRATASE, MITOCHONDRIAL"/>
    <property type="match status" value="1"/>
</dbReference>
<dbReference type="SUPFAM" id="SSF52016">
    <property type="entry name" value="LeuD/IlvD-like"/>
    <property type="match status" value="1"/>
</dbReference>
<accession>A0A9W8MER8</accession>
<dbReference type="PANTHER" id="PTHR43160">
    <property type="entry name" value="ACONITATE HYDRATASE B"/>
    <property type="match status" value="1"/>
</dbReference>
<evidence type="ECO:0000313" key="1">
    <source>
        <dbReference type="EMBL" id="KAJ2926438.1"/>
    </source>
</evidence>
<dbReference type="InterPro" id="IPR050926">
    <property type="entry name" value="Aconitase/IPM_isomerase"/>
</dbReference>
<comment type="caution">
    <text evidence="1">The sequence shown here is derived from an EMBL/GenBank/DDBJ whole genome shotgun (WGS) entry which is preliminary data.</text>
</comment>
<name>A0A9W8MER8_9AGAR</name>
<evidence type="ECO:0000313" key="2">
    <source>
        <dbReference type="Proteomes" id="UP001140091"/>
    </source>
</evidence>
<dbReference type="GO" id="GO:0005829">
    <property type="term" value="C:cytosol"/>
    <property type="evidence" value="ECO:0007669"/>
    <property type="project" value="TreeGrafter"/>
</dbReference>
<organism evidence="1 2">
    <name type="scientific">Candolleomyces eurysporus</name>
    <dbReference type="NCBI Taxonomy" id="2828524"/>
    <lineage>
        <taxon>Eukaryota</taxon>
        <taxon>Fungi</taxon>
        <taxon>Dikarya</taxon>
        <taxon>Basidiomycota</taxon>
        <taxon>Agaricomycotina</taxon>
        <taxon>Agaricomycetes</taxon>
        <taxon>Agaricomycetidae</taxon>
        <taxon>Agaricales</taxon>
        <taxon>Agaricineae</taxon>
        <taxon>Psathyrellaceae</taxon>
        <taxon>Candolleomyces</taxon>
    </lineage>
</organism>
<proteinExistence type="predicted"/>
<gene>
    <name evidence="1" type="ORF">H1R20_g10656</name>
</gene>
<feature type="non-terminal residue" evidence="1">
    <location>
        <position position="1"/>
    </location>
</feature>
<keyword evidence="2" id="KW-1185">Reference proteome</keyword>
<reference evidence="1" key="1">
    <citation type="submission" date="2022-06" db="EMBL/GenBank/DDBJ databases">
        <title>Genome Sequence of Candolleomyces eurysporus.</title>
        <authorList>
            <person name="Buettner E."/>
        </authorList>
    </citation>
    <scope>NUCLEOTIDE SEQUENCE</scope>
    <source>
        <strain evidence="1">VTCC 930004</strain>
    </source>
</reference>
<dbReference type="GO" id="GO:0003994">
    <property type="term" value="F:aconitate hydratase activity"/>
    <property type="evidence" value="ECO:0007669"/>
    <property type="project" value="TreeGrafter"/>
</dbReference>
<dbReference type="InterPro" id="IPR015928">
    <property type="entry name" value="Aconitase/3IPM_dehydase_swvl"/>
</dbReference>
<dbReference type="GO" id="GO:0051539">
    <property type="term" value="F:4 iron, 4 sulfur cluster binding"/>
    <property type="evidence" value="ECO:0007669"/>
    <property type="project" value="TreeGrafter"/>
</dbReference>